<gene>
    <name evidence="5" type="ORF">G4B88_022183</name>
</gene>
<organism evidence="5 6">
    <name type="scientific">Cannabis sativa</name>
    <name type="common">Hemp</name>
    <name type="synonym">Marijuana</name>
    <dbReference type="NCBI Taxonomy" id="3483"/>
    <lineage>
        <taxon>Eukaryota</taxon>
        <taxon>Viridiplantae</taxon>
        <taxon>Streptophyta</taxon>
        <taxon>Embryophyta</taxon>
        <taxon>Tracheophyta</taxon>
        <taxon>Spermatophyta</taxon>
        <taxon>Magnoliopsida</taxon>
        <taxon>eudicotyledons</taxon>
        <taxon>Gunneridae</taxon>
        <taxon>Pentapetalae</taxon>
        <taxon>rosids</taxon>
        <taxon>fabids</taxon>
        <taxon>Rosales</taxon>
        <taxon>Cannabaceae</taxon>
        <taxon>Cannabis</taxon>
    </lineage>
</organism>
<protein>
    <recommendedName>
        <fullName evidence="3">Sulfotransferase</fullName>
        <ecNumber evidence="3">2.8.2.-</ecNumber>
    </recommendedName>
</protein>
<feature type="domain" description="Sulfotransferase" evidence="4">
    <location>
        <begin position="2"/>
        <end position="88"/>
    </location>
</feature>
<keyword evidence="6" id="KW-1185">Reference proteome</keyword>
<dbReference type="InterPro" id="IPR000863">
    <property type="entry name" value="Sulfotransferase_dom"/>
</dbReference>
<evidence type="ECO:0000313" key="6">
    <source>
        <dbReference type="Proteomes" id="UP000583929"/>
    </source>
</evidence>
<accession>A0A7J6FXR5</accession>
<sequence length="107" mass="12401">MPYKILFLKYEELKKDDVFFIKKIADSLGFPFSKEEEHCGVPQRIVQLCSFENLKNMDVNKTGKRPIGMSNSSFFRKDEIGGWVKNHVFEPEKQQGALAQCVCWGHD</sequence>
<comment type="similarity">
    <text evidence="1 3">Belongs to the sulfotransferase 1 family.</text>
</comment>
<dbReference type="Gene3D" id="3.40.50.300">
    <property type="entry name" value="P-loop containing nucleotide triphosphate hydrolases"/>
    <property type="match status" value="1"/>
</dbReference>
<evidence type="ECO:0000256" key="1">
    <source>
        <dbReference type="ARBA" id="ARBA00005771"/>
    </source>
</evidence>
<reference evidence="5 6" key="1">
    <citation type="journal article" date="2020" name="bioRxiv">
        <title>Sequence and annotation of 42 cannabis genomes reveals extensive copy number variation in cannabinoid synthesis and pathogen resistance genes.</title>
        <authorList>
            <person name="Mckernan K.J."/>
            <person name="Helbert Y."/>
            <person name="Kane L.T."/>
            <person name="Ebling H."/>
            <person name="Zhang L."/>
            <person name="Liu B."/>
            <person name="Eaton Z."/>
            <person name="Mclaughlin S."/>
            <person name="Kingan S."/>
            <person name="Baybayan P."/>
            <person name="Concepcion G."/>
            <person name="Jordan M."/>
            <person name="Riva A."/>
            <person name="Barbazuk W."/>
            <person name="Harkins T."/>
        </authorList>
    </citation>
    <scope>NUCLEOTIDE SEQUENCE [LARGE SCALE GENOMIC DNA]</scope>
    <source>
        <strain evidence="6">cv. Jamaican Lion 4</strain>
        <tissue evidence="5">Leaf</tissue>
    </source>
</reference>
<dbReference type="EC" id="2.8.2.-" evidence="3"/>
<dbReference type="SUPFAM" id="SSF52540">
    <property type="entry name" value="P-loop containing nucleoside triphosphate hydrolases"/>
    <property type="match status" value="1"/>
</dbReference>
<evidence type="ECO:0000256" key="3">
    <source>
        <dbReference type="RuleBase" id="RU361155"/>
    </source>
</evidence>
<proteinExistence type="inferred from homology"/>
<evidence type="ECO:0000259" key="4">
    <source>
        <dbReference type="Pfam" id="PF00685"/>
    </source>
</evidence>
<dbReference type="GO" id="GO:0008146">
    <property type="term" value="F:sulfotransferase activity"/>
    <property type="evidence" value="ECO:0007669"/>
    <property type="project" value="InterPro"/>
</dbReference>
<dbReference type="PANTHER" id="PTHR11783">
    <property type="entry name" value="SULFOTRANSFERASE SULT"/>
    <property type="match status" value="1"/>
</dbReference>
<name>A0A7J6FXR5_CANSA</name>
<comment type="caution">
    <text evidence="5">The sequence shown here is derived from an EMBL/GenBank/DDBJ whole genome shotgun (WGS) entry which is preliminary data.</text>
</comment>
<evidence type="ECO:0000313" key="5">
    <source>
        <dbReference type="EMBL" id="KAF4375536.1"/>
    </source>
</evidence>
<dbReference type="EMBL" id="JAATIQ010000162">
    <property type="protein sequence ID" value="KAF4375536.1"/>
    <property type="molecule type" value="Genomic_DNA"/>
</dbReference>
<dbReference type="InterPro" id="IPR027417">
    <property type="entry name" value="P-loop_NTPase"/>
</dbReference>
<evidence type="ECO:0000256" key="2">
    <source>
        <dbReference type="ARBA" id="ARBA00022679"/>
    </source>
</evidence>
<dbReference type="AlphaFoldDB" id="A0A7J6FXR5"/>
<dbReference type="Pfam" id="PF00685">
    <property type="entry name" value="Sulfotransfer_1"/>
    <property type="match status" value="1"/>
</dbReference>
<keyword evidence="2 3" id="KW-0808">Transferase</keyword>
<dbReference type="Proteomes" id="UP000583929">
    <property type="component" value="Unassembled WGS sequence"/>
</dbReference>